<proteinExistence type="predicted"/>
<evidence type="ECO:0000313" key="3">
    <source>
        <dbReference type="Proteomes" id="UP000711178"/>
    </source>
</evidence>
<evidence type="ECO:0000256" key="1">
    <source>
        <dbReference type="SAM" id="Phobius"/>
    </source>
</evidence>
<sequence length="78" mass="8967">MIDMFLSHALALFEAHPPFLLLFARCAWRGHGAHLVFLPLFLLSLAVACSGCAAWIAQRWRKGHVPRRETERGRTRKR</sequence>
<organism evidence="2 3">
    <name type="scientific">Chromobacterium subtsugae</name>
    <dbReference type="NCBI Taxonomy" id="251747"/>
    <lineage>
        <taxon>Bacteria</taxon>
        <taxon>Pseudomonadati</taxon>
        <taxon>Pseudomonadota</taxon>
        <taxon>Betaproteobacteria</taxon>
        <taxon>Neisseriales</taxon>
        <taxon>Chromobacteriaceae</taxon>
        <taxon>Chromobacterium</taxon>
    </lineage>
</organism>
<protein>
    <submittedName>
        <fullName evidence="2">Uncharacterized protein</fullName>
    </submittedName>
</protein>
<accession>A0ABS7FAP8</accession>
<gene>
    <name evidence="2" type="ORF">KIF53_05840</name>
</gene>
<name>A0ABS7FAP8_9NEIS</name>
<comment type="caution">
    <text evidence="2">The sequence shown here is derived from an EMBL/GenBank/DDBJ whole genome shotgun (WGS) entry which is preliminary data.</text>
</comment>
<keyword evidence="3" id="KW-1185">Reference proteome</keyword>
<keyword evidence="1" id="KW-0812">Transmembrane</keyword>
<keyword evidence="1" id="KW-1133">Transmembrane helix</keyword>
<dbReference type="EMBL" id="JAHDTB010000003">
    <property type="protein sequence ID" value="MBW8287150.1"/>
    <property type="molecule type" value="Genomic_DNA"/>
</dbReference>
<dbReference type="RefSeq" id="WP_146008350.1">
    <property type="nucleotide sequence ID" value="NZ_CP142381.1"/>
</dbReference>
<keyword evidence="1" id="KW-0472">Membrane</keyword>
<evidence type="ECO:0000313" key="2">
    <source>
        <dbReference type="EMBL" id="MBW8287150.1"/>
    </source>
</evidence>
<feature type="transmembrane region" description="Helical" evidence="1">
    <location>
        <begin position="33"/>
        <end position="57"/>
    </location>
</feature>
<reference evidence="2 3" key="1">
    <citation type="submission" date="2021-05" db="EMBL/GenBank/DDBJ databases">
        <title>Draft Whole Genome Sequencing Of Biosensor Chromobacterium violaceum Strain CV026 Reveals A Regulatory RNA In Chromobacterium violaceum Phenotype Regulatory Network.</title>
        <authorList>
            <person name="Hong K.W."/>
            <person name="Chan K.G."/>
            <person name="Chang C.-Y."/>
        </authorList>
    </citation>
    <scope>NUCLEOTIDE SEQUENCE [LARGE SCALE GENOMIC DNA]</scope>
    <source>
        <strain evidence="2 3">ATCC 31532</strain>
    </source>
</reference>
<dbReference type="GeneID" id="89685118"/>
<dbReference type="Proteomes" id="UP000711178">
    <property type="component" value="Unassembled WGS sequence"/>
</dbReference>